<dbReference type="PANTHER" id="PTHR25466:SF9">
    <property type="entry name" value="FIBRONECTIN TYPE-III DOMAIN-CONTAINING PROTEIN"/>
    <property type="match status" value="1"/>
</dbReference>
<sequence length="884" mass="100245">MRCLLLIVIHSVLAADTFGEIILSNKAQHTHTGETVVLSCKYPQGATKVRWRNWQGIIAKNSDLDSKHTFNRRRFNVIADQMKGEYNLKMSGVNQSDSGLYWCEMQIGGEITQQRVTLYIDQYGEIVLSNRAQHTHIGETVVLPCKYPHGAKKIRWRRWQGIIARGSDLKLKNADDRKRFKVAADQMKGDYNLEIADVDRSDSGLYWCEMRFGGKIMQQKVTLYIDTNIDDKFVLSNKAHYGYVGETVVLSCMFPRGATKIRWRRLQEIIARGLDLNVENPDTRKRFNIVADQMEGEYNLEISGVIQSDSGLYWCEMRLGGHIMQQKVTLHIDCDSRIVRISIKMRFLLFVIIHSVLAEDTFGENIVSNIKTNHYVGETAILSCNFSDDASGNRWRRAGAIIATSSNITLADPEGKHFNVVEDEEQDKYNLEIYNVTKLDSGLYWCEMQRDGQITQQRVTLFILGKLTLRYDFLQDGNMSTKFEQTANMETSTALIYQTTTVAMTREKTTEKTTDVDRPPVQEQFIYWLLGAGLVLVLCLSVICNACLNRKCRSKSKTLKHRSEDKPADDIQLNKLVEEEDNKPNVHGKAIMIQIEEDSSVYESIDENKMTHYDYPDQNDIKNIERSPGLPLRPNLLLQSKPLYLDVVDDNDSTTVMGSIGDLSLNKSKSAELGTSSSNKSLNKPVLNNDADRLSPHLNTNSISIVQVHSEKEPESMNSTDGDESSDNSDVASVKTDEYLNPYVPLIPNDMEYLQSYTTPIKQELPPINKASSAEEAIDREHKPKSDSTIESFSMNIQPDSVNTLNEKHSIYEDNTRNPYVPLNKNEIEYLPTYTPITSASTYSKTKSECADTSTLNKLSSSKNNFLTNEYEDGLSSNTNMSKV</sequence>
<evidence type="ECO:0000256" key="7">
    <source>
        <dbReference type="ARBA" id="ARBA00023157"/>
    </source>
</evidence>
<feature type="domain" description="Ig-like" evidence="14">
    <location>
        <begin position="377"/>
        <end position="460"/>
    </location>
</feature>
<dbReference type="GO" id="GO:0006955">
    <property type="term" value="P:immune response"/>
    <property type="evidence" value="ECO:0007669"/>
    <property type="project" value="TreeGrafter"/>
</dbReference>
<keyword evidence="10" id="KW-0393">Immunoglobulin domain</keyword>
<keyword evidence="8" id="KW-0675">Receptor</keyword>
<feature type="domain" description="Ig-like" evidence="14">
    <location>
        <begin position="138"/>
        <end position="222"/>
    </location>
</feature>
<evidence type="ECO:0000256" key="6">
    <source>
        <dbReference type="ARBA" id="ARBA00023136"/>
    </source>
</evidence>
<feature type="compositionally biased region" description="Polar residues" evidence="11">
    <location>
        <begin position="670"/>
        <end position="682"/>
    </location>
</feature>
<dbReference type="InterPro" id="IPR007110">
    <property type="entry name" value="Ig-like_dom"/>
</dbReference>
<organism evidence="15 16">
    <name type="scientific">Mytilus edulis</name>
    <name type="common">Blue mussel</name>
    <dbReference type="NCBI Taxonomy" id="6550"/>
    <lineage>
        <taxon>Eukaryota</taxon>
        <taxon>Metazoa</taxon>
        <taxon>Spiralia</taxon>
        <taxon>Lophotrochozoa</taxon>
        <taxon>Mollusca</taxon>
        <taxon>Bivalvia</taxon>
        <taxon>Autobranchia</taxon>
        <taxon>Pteriomorphia</taxon>
        <taxon>Mytilida</taxon>
        <taxon>Mytiloidea</taxon>
        <taxon>Mytilidae</taxon>
        <taxon>Mytilinae</taxon>
        <taxon>Mytilus</taxon>
    </lineage>
</organism>
<dbReference type="SMART" id="SM00409">
    <property type="entry name" value="IG"/>
    <property type="match status" value="4"/>
</dbReference>
<feature type="compositionally biased region" description="Basic and acidic residues" evidence="11">
    <location>
        <begin position="777"/>
        <end position="788"/>
    </location>
</feature>
<evidence type="ECO:0000256" key="1">
    <source>
        <dbReference type="ARBA" id="ARBA00004251"/>
    </source>
</evidence>
<evidence type="ECO:0000256" key="10">
    <source>
        <dbReference type="ARBA" id="ARBA00023319"/>
    </source>
</evidence>
<keyword evidence="3 12" id="KW-0812">Transmembrane</keyword>
<dbReference type="InterPro" id="IPR003599">
    <property type="entry name" value="Ig_sub"/>
</dbReference>
<evidence type="ECO:0000256" key="8">
    <source>
        <dbReference type="ARBA" id="ARBA00023170"/>
    </source>
</evidence>
<evidence type="ECO:0000259" key="14">
    <source>
        <dbReference type="PROSITE" id="PS50835"/>
    </source>
</evidence>
<evidence type="ECO:0000256" key="9">
    <source>
        <dbReference type="ARBA" id="ARBA00023180"/>
    </source>
</evidence>
<evidence type="ECO:0000256" key="11">
    <source>
        <dbReference type="SAM" id="MobiDB-lite"/>
    </source>
</evidence>
<dbReference type="PANTHER" id="PTHR25466">
    <property type="entry name" value="T-LYMPHOCYTE ACTIVATION ANTIGEN"/>
    <property type="match status" value="1"/>
</dbReference>
<dbReference type="InterPro" id="IPR003598">
    <property type="entry name" value="Ig_sub2"/>
</dbReference>
<dbReference type="PROSITE" id="PS50835">
    <property type="entry name" value="IG_LIKE"/>
    <property type="match status" value="4"/>
</dbReference>
<dbReference type="EMBL" id="CAJPWZ010002363">
    <property type="protein sequence ID" value="CAG2236618.1"/>
    <property type="molecule type" value="Genomic_DNA"/>
</dbReference>
<keyword evidence="7" id="KW-1015">Disulfide bond</keyword>
<evidence type="ECO:0000256" key="3">
    <source>
        <dbReference type="ARBA" id="ARBA00022692"/>
    </source>
</evidence>
<keyword evidence="2" id="KW-1003">Cell membrane</keyword>
<feature type="region of interest" description="Disordered" evidence="11">
    <location>
        <begin position="670"/>
        <end position="733"/>
    </location>
</feature>
<evidence type="ECO:0000313" key="15">
    <source>
        <dbReference type="EMBL" id="CAG2236618.1"/>
    </source>
</evidence>
<evidence type="ECO:0000256" key="4">
    <source>
        <dbReference type="ARBA" id="ARBA00022729"/>
    </source>
</evidence>
<dbReference type="Gene3D" id="2.60.40.10">
    <property type="entry name" value="Immunoglobulins"/>
    <property type="match status" value="4"/>
</dbReference>
<evidence type="ECO:0000313" key="16">
    <source>
        <dbReference type="Proteomes" id="UP000683360"/>
    </source>
</evidence>
<dbReference type="Pfam" id="PF07686">
    <property type="entry name" value="V-set"/>
    <property type="match status" value="4"/>
</dbReference>
<feature type="domain" description="Ig-like" evidence="14">
    <location>
        <begin position="245"/>
        <end position="329"/>
    </location>
</feature>
<protein>
    <recommendedName>
        <fullName evidence="14">Ig-like domain-containing protein</fullName>
    </recommendedName>
</protein>
<keyword evidence="5 12" id="KW-1133">Transmembrane helix</keyword>
<feature type="chain" id="PRO_5035888818" description="Ig-like domain-containing protein" evidence="13">
    <location>
        <begin position="20"/>
        <end position="884"/>
    </location>
</feature>
<keyword evidence="4 13" id="KW-0732">Signal</keyword>
<dbReference type="GO" id="GO:0071222">
    <property type="term" value="P:cellular response to lipopolysaccharide"/>
    <property type="evidence" value="ECO:0007669"/>
    <property type="project" value="TreeGrafter"/>
</dbReference>
<evidence type="ECO:0000256" key="13">
    <source>
        <dbReference type="SAM" id="SignalP"/>
    </source>
</evidence>
<keyword evidence="9" id="KW-0325">Glycoprotein</keyword>
<evidence type="ECO:0000256" key="2">
    <source>
        <dbReference type="ARBA" id="ARBA00022475"/>
    </source>
</evidence>
<keyword evidence="6 12" id="KW-0472">Membrane</keyword>
<feature type="region of interest" description="Disordered" evidence="11">
    <location>
        <begin position="772"/>
        <end position="791"/>
    </location>
</feature>
<proteinExistence type="predicted"/>
<gene>
    <name evidence="15" type="ORF">MEDL_49166</name>
</gene>
<keyword evidence="16" id="KW-1185">Reference proteome</keyword>
<feature type="transmembrane region" description="Helical" evidence="12">
    <location>
        <begin position="525"/>
        <end position="548"/>
    </location>
</feature>
<evidence type="ECO:0000256" key="12">
    <source>
        <dbReference type="SAM" id="Phobius"/>
    </source>
</evidence>
<dbReference type="InterPro" id="IPR036179">
    <property type="entry name" value="Ig-like_dom_sf"/>
</dbReference>
<dbReference type="SUPFAM" id="SSF48726">
    <property type="entry name" value="Immunoglobulin"/>
    <property type="match status" value="4"/>
</dbReference>
<dbReference type="SMART" id="SM00408">
    <property type="entry name" value="IGc2"/>
    <property type="match status" value="4"/>
</dbReference>
<accession>A0A8S3TSV3</accession>
<reference evidence="15" key="1">
    <citation type="submission" date="2021-03" db="EMBL/GenBank/DDBJ databases">
        <authorList>
            <person name="Bekaert M."/>
        </authorList>
    </citation>
    <scope>NUCLEOTIDE SEQUENCE</scope>
</reference>
<feature type="compositionally biased region" description="Polar residues" evidence="11">
    <location>
        <begin position="697"/>
        <end position="707"/>
    </location>
</feature>
<evidence type="ECO:0000256" key="5">
    <source>
        <dbReference type="ARBA" id="ARBA00022989"/>
    </source>
</evidence>
<dbReference type="GO" id="GO:0007166">
    <property type="term" value="P:cell surface receptor signaling pathway"/>
    <property type="evidence" value="ECO:0007669"/>
    <property type="project" value="TreeGrafter"/>
</dbReference>
<dbReference type="InterPro" id="IPR051713">
    <property type="entry name" value="T-cell_Activation_Regulation"/>
</dbReference>
<dbReference type="InterPro" id="IPR013783">
    <property type="entry name" value="Ig-like_fold"/>
</dbReference>
<comment type="caution">
    <text evidence="15">The sequence shown here is derived from an EMBL/GenBank/DDBJ whole genome shotgun (WGS) entry which is preliminary data.</text>
</comment>
<dbReference type="AlphaFoldDB" id="A0A8S3TSV3"/>
<dbReference type="GO" id="GO:0009897">
    <property type="term" value="C:external side of plasma membrane"/>
    <property type="evidence" value="ECO:0007669"/>
    <property type="project" value="TreeGrafter"/>
</dbReference>
<dbReference type="Proteomes" id="UP000683360">
    <property type="component" value="Unassembled WGS sequence"/>
</dbReference>
<comment type="subcellular location">
    <subcellularLocation>
        <location evidence="1">Cell membrane</location>
        <topology evidence="1">Single-pass type I membrane protein</topology>
    </subcellularLocation>
</comment>
<feature type="domain" description="Ig-like" evidence="14">
    <location>
        <begin position="19"/>
        <end position="117"/>
    </location>
</feature>
<dbReference type="InterPro" id="IPR013106">
    <property type="entry name" value="Ig_V-set"/>
</dbReference>
<name>A0A8S3TSV3_MYTED</name>
<dbReference type="OrthoDB" id="6133295at2759"/>
<feature type="signal peptide" evidence="13">
    <location>
        <begin position="1"/>
        <end position="19"/>
    </location>
</feature>
<dbReference type="SMART" id="SM00406">
    <property type="entry name" value="IGv"/>
    <property type="match status" value="4"/>
</dbReference>